<dbReference type="AlphaFoldDB" id="A0A161RGY1"/>
<evidence type="ECO:0000313" key="3">
    <source>
        <dbReference type="Proteomes" id="UP000076510"/>
    </source>
</evidence>
<reference evidence="3" key="1">
    <citation type="submission" date="2016-01" db="EMBL/GenBank/DDBJ databases">
        <title>Whole genome sequencing of Bhargavaea cecembensis T14.</title>
        <authorList>
            <person name="Hong K.W."/>
        </authorList>
    </citation>
    <scope>NUCLEOTIDE SEQUENCE [LARGE SCALE GENOMIC DNA]</scope>
    <source>
        <strain evidence="3">M19</strain>
    </source>
</reference>
<name>A0A161RGY1_9BACI</name>
<organism evidence="2 3">
    <name type="scientific">Rossellomorea marisflavi</name>
    <dbReference type="NCBI Taxonomy" id="189381"/>
    <lineage>
        <taxon>Bacteria</taxon>
        <taxon>Bacillati</taxon>
        <taxon>Bacillota</taxon>
        <taxon>Bacilli</taxon>
        <taxon>Bacillales</taxon>
        <taxon>Bacillaceae</taxon>
        <taxon>Rossellomorea</taxon>
    </lineage>
</organism>
<feature type="compositionally biased region" description="Basic and acidic residues" evidence="1">
    <location>
        <begin position="34"/>
        <end position="43"/>
    </location>
</feature>
<feature type="region of interest" description="Disordered" evidence="1">
    <location>
        <begin position="29"/>
        <end position="63"/>
    </location>
</feature>
<gene>
    <name evidence="2" type="ORF">AV649_10425</name>
</gene>
<proteinExistence type="predicted"/>
<sequence>MPEVIPASFFVCLSHTRWGEDRLWASIQKSQSSSERKAADSKGKSGQGEILQACRSGSPHAPWKAAAWSGEERALLNIKKDATPKG</sequence>
<evidence type="ECO:0000256" key="1">
    <source>
        <dbReference type="SAM" id="MobiDB-lite"/>
    </source>
</evidence>
<comment type="caution">
    <text evidence="2">The sequence shown here is derived from an EMBL/GenBank/DDBJ whole genome shotgun (WGS) entry which is preliminary data.</text>
</comment>
<dbReference type="Proteomes" id="UP000076510">
    <property type="component" value="Unassembled WGS sequence"/>
</dbReference>
<protein>
    <submittedName>
        <fullName evidence="2">Uncharacterized protein</fullName>
    </submittedName>
</protein>
<accession>A0A161RGY1</accession>
<dbReference type="EMBL" id="LQQY01000047">
    <property type="protein sequence ID" value="KZE43605.1"/>
    <property type="molecule type" value="Genomic_DNA"/>
</dbReference>
<evidence type="ECO:0000313" key="2">
    <source>
        <dbReference type="EMBL" id="KZE43605.1"/>
    </source>
</evidence>